<evidence type="ECO:0000256" key="1">
    <source>
        <dbReference type="RuleBase" id="RU368012"/>
    </source>
</evidence>
<dbReference type="GO" id="GO:0006370">
    <property type="term" value="P:7-methylguanosine mRNA capping"/>
    <property type="evidence" value="ECO:0007669"/>
    <property type="project" value="UniProtKB-UniRule"/>
</dbReference>
<keyword evidence="1" id="KW-0949">S-adenosyl-L-methionine</keyword>
<gene>
    <name evidence="3" type="ORF">LY90DRAFT_677441</name>
</gene>
<name>A0A1Y2A1W0_9FUNG</name>
<feature type="domain" description="Ribosomal RNA methyltransferase FtsJ" evidence="2">
    <location>
        <begin position="118"/>
        <end position="303"/>
    </location>
</feature>
<dbReference type="InterPro" id="IPR050851">
    <property type="entry name" value="mRNA_Cap_2O-Ribose_MeTrfase"/>
</dbReference>
<keyword evidence="1" id="KW-0539">Nucleus</keyword>
<comment type="function">
    <text evidence="1">S-adenosyl-L-methionine-dependent methyltransferase that mediates RNA cap1 2'-O-ribose methylation to the 5'-cap structure of RNAs. Methylates the ribose of the first nucleotide of a m(7)GpppG-capped mRNA to produce m(7)GpppNmp (cap1).</text>
</comment>
<dbReference type="AlphaFoldDB" id="A0A1Y2A1W0"/>
<dbReference type="InterPro" id="IPR029063">
    <property type="entry name" value="SAM-dependent_MTases_sf"/>
</dbReference>
<dbReference type="OrthoDB" id="10251234at2759"/>
<comment type="caution">
    <text evidence="3">The sequence shown here is derived from an EMBL/GenBank/DDBJ whole genome shotgun (WGS) entry which is preliminary data.</text>
</comment>
<dbReference type="InterPro" id="IPR002877">
    <property type="entry name" value="RNA_MeTrfase_FtsJ_dom"/>
</dbReference>
<dbReference type="EMBL" id="MCOG01000332">
    <property type="protein sequence ID" value="ORY16511.1"/>
    <property type="molecule type" value="Genomic_DNA"/>
</dbReference>
<dbReference type="SUPFAM" id="SSF53335">
    <property type="entry name" value="S-adenosyl-L-methionine-dependent methyltransferases"/>
    <property type="match status" value="1"/>
</dbReference>
<protein>
    <recommendedName>
        <fullName evidence="1">Cap-specific mRNA (nucleoside-2'-O-)-methyltransferase 1</fullName>
        <ecNumber evidence="1">2.1.1.57</ecNumber>
    </recommendedName>
    <alternativeName>
        <fullName evidence="1">Cap1 2'O-ribose methyltransferase 1</fullName>
    </alternativeName>
</protein>
<dbReference type="Pfam" id="PF01728">
    <property type="entry name" value="FtsJ"/>
    <property type="match status" value="1"/>
</dbReference>
<dbReference type="PANTHER" id="PTHR16121:SF0">
    <property type="entry name" value="CAP-SPECIFIC MRNA (NUCLEOSIDE-2'-O-)-METHYLTRANSFERASE 1"/>
    <property type="match status" value="1"/>
</dbReference>
<dbReference type="GO" id="GO:0005737">
    <property type="term" value="C:cytoplasm"/>
    <property type="evidence" value="ECO:0007669"/>
    <property type="project" value="TreeGrafter"/>
</dbReference>
<dbReference type="GO" id="GO:0005634">
    <property type="term" value="C:nucleus"/>
    <property type="evidence" value="ECO:0007669"/>
    <property type="project" value="UniProtKB-SubCell"/>
</dbReference>
<dbReference type="EC" id="2.1.1.57" evidence="1"/>
<organism evidence="3 4">
    <name type="scientific">Neocallimastix californiae</name>
    <dbReference type="NCBI Taxonomy" id="1754190"/>
    <lineage>
        <taxon>Eukaryota</taxon>
        <taxon>Fungi</taxon>
        <taxon>Fungi incertae sedis</taxon>
        <taxon>Chytridiomycota</taxon>
        <taxon>Chytridiomycota incertae sedis</taxon>
        <taxon>Neocallimastigomycetes</taxon>
        <taxon>Neocallimastigales</taxon>
        <taxon>Neocallimastigaceae</taxon>
        <taxon>Neocallimastix</taxon>
    </lineage>
</organism>
<keyword evidence="1" id="KW-0808">Transferase</keyword>
<keyword evidence="1" id="KW-0506">mRNA capping</keyword>
<evidence type="ECO:0000313" key="3">
    <source>
        <dbReference type="EMBL" id="ORY16511.1"/>
    </source>
</evidence>
<comment type="subcellular location">
    <subcellularLocation>
        <location evidence="1">Nucleus</location>
    </subcellularLocation>
</comment>
<dbReference type="PANTHER" id="PTHR16121">
    <property type="entry name" value="CAP-SPECIFIC MRNA (NUCLEOSIDE-2'-O-)-METHYLTRANSFERASE 1-RELATED"/>
    <property type="match status" value="1"/>
</dbReference>
<dbReference type="Proteomes" id="UP000193920">
    <property type="component" value="Unassembled WGS sequence"/>
</dbReference>
<evidence type="ECO:0000259" key="2">
    <source>
        <dbReference type="Pfam" id="PF01728"/>
    </source>
</evidence>
<dbReference type="Gene3D" id="3.40.50.150">
    <property type="entry name" value="Vaccinia Virus protein VP39"/>
    <property type="match status" value="1"/>
</dbReference>
<accession>A0A1Y2A1W0</accession>
<sequence length="375" mass="44048">MGFFKFKNYRITKKQQETFKENELRRDIDRIEDDTISIHTIDRELLLPITKTTPYIIPPLLKLTHQQVKTAILSLDKLYDTDNSFKHKFRAIKNILHPFGNINLRIDSSLVGEQKATNAFMKMYEFMEIFHPKFKSLFDIASSPGMFVIAAAHKLLASSGDILQWDACSYIPPTESMYLQDDYSLFKSNKDHFYNVNVLVDDDCLQLLDKVGKYDLVTGDIGSIHGYNDLQEDVHTTLQYRQAYLALNLVNQGGNIFLKMYSCINNNTIYLINVLQTHFENLYLWKPYTSRILNNEVYIVGINKNYKVPDLPLQWKDQYPFQENTQLFYSFFYKLARKRLSLVNGYLNKNKLIITNWQQEMRPILKMIKHLNNGK</sequence>
<reference evidence="3 4" key="1">
    <citation type="submission" date="2016-08" db="EMBL/GenBank/DDBJ databases">
        <title>A Parts List for Fungal Cellulosomes Revealed by Comparative Genomics.</title>
        <authorList>
            <consortium name="DOE Joint Genome Institute"/>
            <person name="Haitjema C.H."/>
            <person name="Gilmore S.P."/>
            <person name="Henske J.K."/>
            <person name="Solomon K.V."/>
            <person name="De Groot R."/>
            <person name="Kuo A."/>
            <person name="Mondo S.J."/>
            <person name="Salamov A.A."/>
            <person name="Labutti K."/>
            <person name="Zhao Z."/>
            <person name="Chiniquy J."/>
            <person name="Barry K."/>
            <person name="Brewer H.M."/>
            <person name="Purvine S.O."/>
            <person name="Wright A.T."/>
            <person name="Boxma B."/>
            <person name="Van Alen T."/>
            <person name="Hackstein J.H."/>
            <person name="Baker S.E."/>
            <person name="Grigoriev I.V."/>
            <person name="O'Malley M.A."/>
        </authorList>
    </citation>
    <scope>NUCLEOTIDE SEQUENCE [LARGE SCALE GENOMIC DNA]</scope>
    <source>
        <strain evidence="3 4">G1</strain>
    </source>
</reference>
<proteinExistence type="predicted"/>
<keyword evidence="1" id="KW-0507">mRNA processing</keyword>
<keyword evidence="1" id="KW-0489">Methyltransferase</keyword>
<dbReference type="GO" id="GO:0016556">
    <property type="term" value="P:mRNA modification"/>
    <property type="evidence" value="ECO:0007669"/>
    <property type="project" value="UniProtKB-UniRule"/>
</dbReference>
<dbReference type="GO" id="GO:0004483">
    <property type="term" value="F:methyltransferase cap1 activity"/>
    <property type="evidence" value="ECO:0007669"/>
    <property type="project" value="UniProtKB-UniRule"/>
</dbReference>
<dbReference type="GO" id="GO:0003676">
    <property type="term" value="F:nucleic acid binding"/>
    <property type="evidence" value="ECO:0007669"/>
    <property type="project" value="UniProtKB-UniRule"/>
</dbReference>
<evidence type="ECO:0000313" key="4">
    <source>
        <dbReference type="Proteomes" id="UP000193920"/>
    </source>
</evidence>
<dbReference type="STRING" id="1754190.A0A1Y2A1W0"/>
<dbReference type="GO" id="GO:0032259">
    <property type="term" value="P:methylation"/>
    <property type="evidence" value="ECO:0007669"/>
    <property type="project" value="UniProtKB-KW"/>
</dbReference>
<comment type="catalytic activity">
    <reaction evidence="1">
        <text>a 5'-end (N(7)-methyl 5'-triphosphoguanosine)-ribonucleoside in mRNA + S-adenosyl-L-methionine = a 5'-end (N(7)-methyl 5'-triphosphoguanosine)-(2'-O-methyl-ribonucleoside) in mRNA + S-adenosyl-L-homocysteine + H(+)</text>
        <dbReference type="Rhea" id="RHEA:67020"/>
        <dbReference type="Rhea" id="RHEA-COMP:17167"/>
        <dbReference type="Rhea" id="RHEA-COMP:17168"/>
        <dbReference type="ChEBI" id="CHEBI:15378"/>
        <dbReference type="ChEBI" id="CHEBI:57856"/>
        <dbReference type="ChEBI" id="CHEBI:59789"/>
        <dbReference type="ChEBI" id="CHEBI:156461"/>
        <dbReference type="ChEBI" id="CHEBI:167609"/>
        <dbReference type="EC" id="2.1.1.57"/>
    </reaction>
</comment>
<keyword evidence="4" id="KW-1185">Reference proteome</keyword>